<proteinExistence type="predicted"/>
<evidence type="ECO:0000259" key="1">
    <source>
        <dbReference type="PROSITE" id="PS50234"/>
    </source>
</evidence>
<dbReference type="InterPro" id="IPR036465">
    <property type="entry name" value="vWFA_dom_sf"/>
</dbReference>
<dbReference type="Proteomes" id="UP000231019">
    <property type="component" value="Unassembled WGS sequence"/>
</dbReference>
<sequence length="541" mass="60331">MRKILLYGALFIVLILFAFSILTPNFIGAQDRASTRYSHRSREHFEMLSNPDSVQNGLNHLHKDAIETRYIDLNTENYAYIHENEFQDPLKSPLSTFSIDVDTASYSNTRRFIDENQLPPKDAVRIEELINYFPYHYSEPQSGQPFSITTNLTYSPWNPNNYLLRIGIKGKSLNLSQTPPANLVFLIDVSGSMDMPNKLPLLKRSLKLLVDHLKASDHVSIVVYAGSAGLVLPPTPGDQKSVILNALEQLHAGGSTAGGAGLELAYKVAKAYFIKGGNNRIILATDGDFNVGVSSDAEMERMIEEKRKEGVFLTVVGFGTGNLKDSKMEKIADRGNGQYAYIDSILEAHKIFVEEMGGTLVTIAKDVKLQLEFNPVKVKSYRLIGYENRRLASEDFEDDQKDAGELGAGSTVTALYELEPAGGGKMGQNLRYQDTQVKAFAKTTDELVSLKLRYKSPQSEKSNLVSVTIKEQIQPWEQTSQDLKFTISVAAFGMLLRQSKYIGTWGFGEVLKLAEKNKGLDKNGYREDFILLVKKAALIQQ</sequence>
<dbReference type="Pfam" id="PF12450">
    <property type="entry name" value="vWF_A"/>
    <property type="match status" value="1"/>
</dbReference>
<comment type="caution">
    <text evidence="2">The sequence shown here is derived from an EMBL/GenBank/DDBJ whole genome shotgun (WGS) entry which is preliminary data.</text>
</comment>
<feature type="domain" description="VWFA" evidence="1">
    <location>
        <begin position="182"/>
        <end position="360"/>
    </location>
</feature>
<dbReference type="PANTHER" id="PTHR10579:SF43">
    <property type="entry name" value="ZINC FINGER (C3HC4-TYPE RING FINGER) FAMILY PROTEIN"/>
    <property type="match status" value="1"/>
</dbReference>
<gene>
    <name evidence="2" type="ORF">COW36_12965</name>
</gene>
<protein>
    <recommendedName>
        <fullName evidence="1">VWFA domain-containing protein</fullName>
    </recommendedName>
</protein>
<dbReference type="SUPFAM" id="SSF53300">
    <property type="entry name" value="vWA-like"/>
    <property type="match status" value="1"/>
</dbReference>
<dbReference type="InterPro" id="IPR002035">
    <property type="entry name" value="VWF_A"/>
</dbReference>
<dbReference type="PROSITE" id="PS50234">
    <property type="entry name" value="VWFA"/>
    <property type="match status" value="1"/>
</dbReference>
<accession>A0A2M7G482</accession>
<evidence type="ECO:0000313" key="3">
    <source>
        <dbReference type="Proteomes" id="UP000231019"/>
    </source>
</evidence>
<dbReference type="Pfam" id="PF12034">
    <property type="entry name" value="YfbK_C"/>
    <property type="match status" value="1"/>
</dbReference>
<dbReference type="InterPro" id="IPR022156">
    <property type="entry name" value="Uncharacterised_YfbK_N"/>
</dbReference>
<dbReference type="SMART" id="SM00327">
    <property type="entry name" value="VWA"/>
    <property type="match status" value="1"/>
</dbReference>
<dbReference type="AlphaFoldDB" id="A0A2M7G482"/>
<dbReference type="Gene3D" id="3.40.50.410">
    <property type="entry name" value="von Willebrand factor, type A domain"/>
    <property type="match status" value="1"/>
</dbReference>
<dbReference type="EMBL" id="PFFQ01000037">
    <property type="protein sequence ID" value="PIW16670.1"/>
    <property type="molecule type" value="Genomic_DNA"/>
</dbReference>
<dbReference type="PANTHER" id="PTHR10579">
    <property type="entry name" value="CALCIUM-ACTIVATED CHLORIDE CHANNEL REGULATOR"/>
    <property type="match status" value="1"/>
</dbReference>
<dbReference type="Pfam" id="PF00092">
    <property type="entry name" value="VWA"/>
    <property type="match status" value="1"/>
</dbReference>
<name>A0A2M7G482_9BACT</name>
<reference evidence="2 3" key="1">
    <citation type="submission" date="2017-09" db="EMBL/GenBank/DDBJ databases">
        <title>Depth-based differentiation of microbial function through sediment-hosted aquifers and enrichment of novel symbionts in the deep terrestrial subsurface.</title>
        <authorList>
            <person name="Probst A.J."/>
            <person name="Ladd B."/>
            <person name="Jarett J.K."/>
            <person name="Geller-Mcgrath D.E."/>
            <person name="Sieber C.M."/>
            <person name="Emerson J.B."/>
            <person name="Anantharaman K."/>
            <person name="Thomas B.C."/>
            <person name="Malmstrom R."/>
            <person name="Stieglmeier M."/>
            <person name="Klingl A."/>
            <person name="Woyke T."/>
            <person name="Ryan C.M."/>
            <person name="Banfield J.F."/>
        </authorList>
    </citation>
    <scope>NUCLEOTIDE SEQUENCE [LARGE SCALE GENOMIC DNA]</scope>
    <source>
        <strain evidence="2">CG17_big_fil_post_rev_8_21_14_2_50_48_46</strain>
    </source>
</reference>
<dbReference type="InterPro" id="IPR051266">
    <property type="entry name" value="CLCR"/>
</dbReference>
<dbReference type="CDD" id="cd01465">
    <property type="entry name" value="vWA_subgroup"/>
    <property type="match status" value="1"/>
</dbReference>
<dbReference type="InterPro" id="IPR021908">
    <property type="entry name" value="YfbK_C"/>
</dbReference>
<evidence type="ECO:0000313" key="2">
    <source>
        <dbReference type="EMBL" id="PIW16670.1"/>
    </source>
</evidence>
<organism evidence="2 3">
    <name type="scientific">bacterium (Candidatus Blackallbacteria) CG17_big_fil_post_rev_8_21_14_2_50_48_46</name>
    <dbReference type="NCBI Taxonomy" id="2014261"/>
    <lineage>
        <taxon>Bacteria</taxon>
        <taxon>Candidatus Blackallbacteria</taxon>
    </lineage>
</organism>